<dbReference type="Gene3D" id="3.10.129.10">
    <property type="entry name" value="Hotdog Thioesterase"/>
    <property type="match status" value="1"/>
</dbReference>
<dbReference type="GO" id="GO:0016289">
    <property type="term" value="F:acyl-CoA hydrolase activity"/>
    <property type="evidence" value="ECO:0007669"/>
    <property type="project" value="UniProtKB-ARBA"/>
</dbReference>
<dbReference type="EMBL" id="FOBI01000036">
    <property type="protein sequence ID" value="SEL93713.1"/>
    <property type="molecule type" value="Genomic_DNA"/>
</dbReference>
<organism evidence="3 4">
    <name type="scientific">Colwellia chukchiensis</name>
    <dbReference type="NCBI Taxonomy" id="641665"/>
    <lineage>
        <taxon>Bacteria</taxon>
        <taxon>Pseudomonadati</taxon>
        <taxon>Pseudomonadota</taxon>
        <taxon>Gammaproteobacteria</taxon>
        <taxon>Alteromonadales</taxon>
        <taxon>Colwelliaceae</taxon>
        <taxon>Colwellia</taxon>
    </lineage>
</organism>
<evidence type="ECO:0000313" key="3">
    <source>
        <dbReference type="EMBL" id="SEL93713.1"/>
    </source>
</evidence>
<gene>
    <name evidence="3" type="ORF">SAMN05216262_1363</name>
</gene>
<keyword evidence="1" id="KW-0378">Hydrolase</keyword>
<dbReference type="SUPFAM" id="SSF54637">
    <property type="entry name" value="Thioesterase/thiol ester dehydrase-isomerase"/>
    <property type="match status" value="1"/>
</dbReference>
<evidence type="ECO:0000256" key="1">
    <source>
        <dbReference type="ARBA" id="ARBA00022801"/>
    </source>
</evidence>
<evidence type="ECO:0000313" key="4">
    <source>
        <dbReference type="Proteomes" id="UP000199297"/>
    </source>
</evidence>
<sequence length="138" mass="15229">MTIELIKQGFVECGQNDGFCQHIGPFYQKVQQSSVTRALSIDHRHLNPEGVVNGGVTLAFMDYVIYRAIGDEIGHEIKFATINLNSNFIAAAKLGNTLLGTGKIVRKTRDVIFAEGLIVTSERKIMTASGIWKIIHPN</sequence>
<dbReference type="InterPro" id="IPR029069">
    <property type="entry name" value="HotDog_dom_sf"/>
</dbReference>
<dbReference type="InterPro" id="IPR006683">
    <property type="entry name" value="Thioestr_dom"/>
</dbReference>
<dbReference type="RefSeq" id="WP_085286212.1">
    <property type="nucleotide sequence ID" value="NZ_FOBI01000036.1"/>
</dbReference>
<dbReference type="STRING" id="641665.GCA_002104455_02539"/>
<proteinExistence type="predicted"/>
<dbReference type="NCBIfam" id="TIGR00369">
    <property type="entry name" value="unchar_dom_1"/>
    <property type="match status" value="1"/>
</dbReference>
<accession>A0A1H7U9L8</accession>
<dbReference type="AlphaFoldDB" id="A0A1H7U9L8"/>
<dbReference type="Pfam" id="PF03061">
    <property type="entry name" value="4HBT"/>
    <property type="match status" value="1"/>
</dbReference>
<name>A0A1H7U9L8_9GAMM</name>
<evidence type="ECO:0000259" key="2">
    <source>
        <dbReference type="Pfam" id="PF03061"/>
    </source>
</evidence>
<feature type="domain" description="Thioesterase" evidence="2">
    <location>
        <begin position="50"/>
        <end position="124"/>
    </location>
</feature>
<protein>
    <submittedName>
        <fullName evidence="3">Uncharacterized domain 1-containing protein</fullName>
    </submittedName>
</protein>
<dbReference type="InterPro" id="IPR003736">
    <property type="entry name" value="PAAI_dom"/>
</dbReference>
<keyword evidence="4" id="KW-1185">Reference proteome</keyword>
<reference evidence="4" key="1">
    <citation type="submission" date="2016-10" db="EMBL/GenBank/DDBJ databases">
        <authorList>
            <person name="Varghese N."/>
            <person name="Submissions S."/>
        </authorList>
    </citation>
    <scope>NUCLEOTIDE SEQUENCE [LARGE SCALE GENOMIC DNA]</scope>
    <source>
        <strain evidence="4">CGMCC 1.9127</strain>
    </source>
</reference>
<dbReference type="CDD" id="cd03443">
    <property type="entry name" value="PaaI_thioesterase"/>
    <property type="match status" value="1"/>
</dbReference>
<dbReference type="Proteomes" id="UP000199297">
    <property type="component" value="Unassembled WGS sequence"/>
</dbReference>
<dbReference type="OrthoDB" id="5290048at2"/>